<dbReference type="GO" id="GO:0140673">
    <property type="term" value="P:transcription elongation-coupled chromatin remodeling"/>
    <property type="evidence" value="ECO:0007669"/>
    <property type="project" value="InterPro"/>
</dbReference>
<keyword evidence="5 8" id="KW-0804">Transcription</keyword>
<dbReference type="PANTHER" id="PTHR12882">
    <property type="entry name" value="SUPPRESSOR OF TY 4"/>
    <property type="match status" value="1"/>
</dbReference>
<reference evidence="10 11" key="2">
    <citation type="journal article" date="2014" name="J. Gen. Appl. Microbiol.">
        <title>The early diverging ascomycetous budding yeast Saitoella complicata has three histone deacetylases belonging to the Clr6, Hos2, and Rpd3 lineages.</title>
        <authorList>
            <person name="Nishida H."/>
            <person name="Matsumoto T."/>
            <person name="Kondo S."/>
            <person name="Hamamoto M."/>
            <person name="Yoshikawa H."/>
        </authorList>
    </citation>
    <scope>NUCLEOTIDE SEQUENCE [LARGE SCALE GENOMIC DNA]</scope>
    <source>
        <strain evidence="10 11">NRRL Y-17804</strain>
    </source>
</reference>
<dbReference type="Gene3D" id="3.30.40.210">
    <property type="match status" value="1"/>
</dbReference>
<dbReference type="AlphaFoldDB" id="A0A0E9NMX0"/>
<dbReference type="InterPro" id="IPR022800">
    <property type="entry name" value="Spt4/RpoE2_Znf"/>
</dbReference>
<evidence type="ECO:0000256" key="7">
    <source>
        <dbReference type="ARBA" id="ARBA00023328"/>
    </source>
</evidence>
<name>A0A0E9NMX0_SAICN</name>
<evidence type="ECO:0000256" key="3">
    <source>
        <dbReference type="ARBA" id="ARBA00010464"/>
    </source>
</evidence>
<dbReference type="GO" id="GO:0000993">
    <property type="term" value="F:RNA polymerase II complex binding"/>
    <property type="evidence" value="ECO:0007669"/>
    <property type="project" value="TreeGrafter"/>
</dbReference>
<evidence type="ECO:0000256" key="6">
    <source>
        <dbReference type="ARBA" id="ARBA00023242"/>
    </source>
</evidence>
<keyword evidence="6 8" id="KW-0539">Nucleus</keyword>
<evidence type="ECO:0000313" key="11">
    <source>
        <dbReference type="Proteomes" id="UP000033140"/>
    </source>
</evidence>
<feature type="domain" description="Spt4/RpoE2 zinc finger" evidence="9">
    <location>
        <begin position="17"/>
        <end position="95"/>
    </location>
</feature>
<dbReference type="Pfam" id="PF06093">
    <property type="entry name" value="Spt4"/>
    <property type="match status" value="1"/>
</dbReference>
<dbReference type="GO" id="GO:0008270">
    <property type="term" value="F:zinc ion binding"/>
    <property type="evidence" value="ECO:0007669"/>
    <property type="project" value="InterPro"/>
</dbReference>
<organism evidence="10 11">
    <name type="scientific">Saitoella complicata (strain BCRC 22490 / CBS 7301 / JCM 7358 / NBRC 10748 / NRRL Y-17804)</name>
    <dbReference type="NCBI Taxonomy" id="698492"/>
    <lineage>
        <taxon>Eukaryota</taxon>
        <taxon>Fungi</taxon>
        <taxon>Dikarya</taxon>
        <taxon>Ascomycota</taxon>
        <taxon>Taphrinomycotina</taxon>
        <taxon>Taphrinomycotina incertae sedis</taxon>
        <taxon>Saitoella</taxon>
    </lineage>
</organism>
<dbReference type="InterPro" id="IPR029040">
    <property type="entry name" value="RPABC4/Spt4"/>
</dbReference>
<evidence type="ECO:0000256" key="1">
    <source>
        <dbReference type="ARBA" id="ARBA00004123"/>
    </source>
</evidence>
<dbReference type="InterPro" id="IPR038510">
    <property type="entry name" value="Spt4_sf"/>
</dbReference>
<evidence type="ECO:0000259" key="9">
    <source>
        <dbReference type="SMART" id="SM01389"/>
    </source>
</evidence>
<dbReference type="GO" id="GO:0000775">
    <property type="term" value="C:chromosome, centromeric region"/>
    <property type="evidence" value="ECO:0007669"/>
    <property type="project" value="UniProtKB-SubCell"/>
</dbReference>
<dbReference type="SUPFAM" id="SSF63393">
    <property type="entry name" value="RNA polymerase subunits"/>
    <property type="match status" value="1"/>
</dbReference>
<dbReference type="OMA" id="FDGMIAV"/>
<evidence type="ECO:0000256" key="4">
    <source>
        <dbReference type="ARBA" id="ARBA00020182"/>
    </source>
</evidence>
<comment type="function">
    <text evidence="8">The SPT4-SPT5 complex mediates both activation and inhibition of transcription elongation, and plays a role in pre-mRNA processing. This complex seems to be important for the stability of the RNA polymerase II elongation machinery on the chromatin template but not for the inherent ability of this machinery to translocate down the gene.</text>
</comment>
<keyword evidence="7" id="KW-0137">Centromere</keyword>
<gene>
    <name evidence="10" type="ORF">G7K_5330-t1</name>
</gene>
<dbReference type="SMART" id="SM01389">
    <property type="entry name" value="Spt4"/>
    <property type="match status" value="1"/>
</dbReference>
<protein>
    <recommendedName>
        <fullName evidence="4 8">Transcription elongation factor SPT4</fullName>
    </recommendedName>
</protein>
<accession>A0A0E9NMX0</accession>
<reference evidence="10 11" key="1">
    <citation type="journal article" date="2011" name="J. Gen. Appl. Microbiol.">
        <title>Draft genome sequencing of the enigmatic yeast Saitoella complicata.</title>
        <authorList>
            <person name="Nishida H."/>
            <person name="Hamamoto M."/>
            <person name="Sugiyama J."/>
        </authorList>
    </citation>
    <scope>NUCLEOTIDE SEQUENCE [LARGE SCALE GENOMIC DNA]</scope>
    <source>
        <strain evidence="10 11">NRRL Y-17804</strain>
    </source>
</reference>
<dbReference type="GO" id="GO:0006355">
    <property type="term" value="P:regulation of DNA-templated transcription"/>
    <property type="evidence" value="ECO:0007669"/>
    <property type="project" value="InterPro"/>
</dbReference>
<sequence>MSQQEAAYFVPTDNRGLRACLLCGIVHQGKYFKKFGCPNCEELLHLSESSDDVLTDCTSTMFEGTIAMMKPRRSWVAKWQRNDGFVSGLYAVRVQGTLPEDIIDDLSRMGVQYRPRVGSS</sequence>
<proteinExistence type="inferred from homology"/>
<dbReference type="InterPro" id="IPR009287">
    <property type="entry name" value="Spt4"/>
</dbReference>
<dbReference type="PANTHER" id="PTHR12882:SF1">
    <property type="entry name" value="TRANSCRIPTION ELONGATION FACTOR SPT4"/>
    <property type="match status" value="1"/>
</dbReference>
<dbReference type="PIRSF" id="PIRSF025023">
    <property type="entry name" value="Spt4"/>
    <property type="match status" value="1"/>
</dbReference>
<comment type="similarity">
    <text evidence="3 8">Belongs to the SPT4 family.</text>
</comment>
<dbReference type="GO" id="GO:0032044">
    <property type="term" value="C:DSIF complex"/>
    <property type="evidence" value="ECO:0007669"/>
    <property type="project" value="TreeGrafter"/>
</dbReference>
<dbReference type="CDD" id="cd07973">
    <property type="entry name" value="Spt4"/>
    <property type="match status" value="1"/>
</dbReference>
<dbReference type="Proteomes" id="UP000033140">
    <property type="component" value="Unassembled WGS sequence"/>
</dbReference>
<reference evidence="10 11" key="3">
    <citation type="journal article" date="2015" name="Genome Announc.">
        <title>Draft Genome Sequence of the Archiascomycetous Yeast Saitoella complicata.</title>
        <authorList>
            <person name="Yamauchi K."/>
            <person name="Kondo S."/>
            <person name="Hamamoto M."/>
            <person name="Takahashi Y."/>
            <person name="Ogura Y."/>
            <person name="Hayashi T."/>
            <person name="Nishida H."/>
        </authorList>
    </citation>
    <scope>NUCLEOTIDE SEQUENCE [LARGE SCALE GENOMIC DNA]</scope>
    <source>
        <strain evidence="10 11">NRRL Y-17804</strain>
    </source>
</reference>
<comment type="caution">
    <text evidence="10">The sequence shown here is derived from an EMBL/GenBank/DDBJ whole genome shotgun (WGS) entry which is preliminary data.</text>
</comment>
<dbReference type="EMBL" id="BACD03000042">
    <property type="protein sequence ID" value="GAO51222.1"/>
    <property type="molecule type" value="Genomic_DNA"/>
</dbReference>
<evidence type="ECO:0000256" key="2">
    <source>
        <dbReference type="ARBA" id="ARBA00004584"/>
    </source>
</evidence>
<evidence type="ECO:0000313" key="10">
    <source>
        <dbReference type="EMBL" id="GAO51222.1"/>
    </source>
</evidence>
<evidence type="ECO:0000256" key="8">
    <source>
        <dbReference type="PIRNR" id="PIRNR025023"/>
    </source>
</evidence>
<keyword evidence="11" id="KW-1185">Reference proteome</keyword>
<evidence type="ECO:0000256" key="5">
    <source>
        <dbReference type="ARBA" id="ARBA00023163"/>
    </source>
</evidence>
<dbReference type="STRING" id="698492.A0A0E9NMX0"/>
<comment type="subcellular location">
    <subcellularLocation>
        <location evidence="2">Chromosome</location>
        <location evidence="2">Centromere</location>
    </subcellularLocation>
    <subcellularLocation>
        <location evidence="1 8">Nucleus</location>
    </subcellularLocation>
</comment>